<dbReference type="Proteomes" id="UP000232003">
    <property type="component" value="Chromosome"/>
</dbReference>
<evidence type="ECO:0000256" key="2">
    <source>
        <dbReference type="PROSITE-ProRule" id="PRU00252"/>
    </source>
</evidence>
<dbReference type="Gene3D" id="2.40.50.140">
    <property type="entry name" value="Nucleic acid-binding proteins"/>
    <property type="match status" value="1"/>
</dbReference>
<dbReference type="Pfam" id="PF00436">
    <property type="entry name" value="SSB"/>
    <property type="match status" value="1"/>
</dbReference>
<dbReference type="InterPro" id="IPR000424">
    <property type="entry name" value="Primosome_PriB/ssb"/>
</dbReference>
<dbReference type="PROSITE" id="PS50935">
    <property type="entry name" value="SSB"/>
    <property type="match status" value="1"/>
</dbReference>
<dbReference type="EMBL" id="CP024785">
    <property type="protein sequence ID" value="AUB40774.1"/>
    <property type="molecule type" value="Genomic_DNA"/>
</dbReference>
<gene>
    <name evidence="4" type="ORF">COO91_06799</name>
</gene>
<dbReference type="AlphaFoldDB" id="A0A2K8SZ98"/>
<dbReference type="OrthoDB" id="513679at2"/>
<name>A0A2K8SZ98_9NOSO</name>
<feature type="compositionally biased region" description="Polar residues" evidence="3">
    <location>
        <begin position="167"/>
        <end position="176"/>
    </location>
</feature>
<evidence type="ECO:0000256" key="1">
    <source>
        <dbReference type="ARBA" id="ARBA00023125"/>
    </source>
</evidence>
<evidence type="ECO:0000313" key="4">
    <source>
        <dbReference type="EMBL" id="AUB40774.1"/>
    </source>
</evidence>
<protein>
    <submittedName>
        <fullName evidence="4">Single-stranded DNA-binding protein</fullName>
    </submittedName>
</protein>
<dbReference type="InterPro" id="IPR012340">
    <property type="entry name" value="NA-bd_OB-fold"/>
</dbReference>
<feature type="compositionally biased region" description="Low complexity" evidence="3">
    <location>
        <begin position="121"/>
        <end position="130"/>
    </location>
</feature>
<dbReference type="CDD" id="cd04496">
    <property type="entry name" value="SSB_OBF"/>
    <property type="match status" value="1"/>
</dbReference>
<dbReference type="SUPFAM" id="SSF50249">
    <property type="entry name" value="Nucleic acid-binding proteins"/>
    <property type="match status" value="1"/>
</dbReference>
<dbReference type="GO" id="GO:0003697">
    <property type="term" value="F:single-stranded DNA binding"/>
    <property type="evidence" value="ECO:0007669"/>
    <property type="project" value="InterPro"/>
</dbReference>
<keyword evidence="5" id="KW-1185">Reference proteome</keyword>
<feature type="region of interest" description="Disordered" evidence="3">
    <location>
        <begin position="97"/>
        <end position="190"/>
    </location>
</feature>
<proteinExistence type="predicted"/>
<keyword evidence="1 2" id="KW-0238">DNA-binding</keyword>
<feature type="compositionally biased region" description="Polar residues" evidence="3">
    <location>
        <begin position="97"/>
        <end position="119"/>
    </location>
</feature>
<dbReference type="RefSeq" id="WP_100903161.1">
    <property type="nucleotide sequence ID" value="NZ_CAWNNC010000001.1"/>
</dbReference>
<evidence type="ECO:0000313" key="5">
    <source>
        <dbReference type="Proteomes" id="UP000232003"/>
    </source>
</evidence>
<dbReference type="KEGG" id="nfl:COO91_06799"/>
<feature type="compositionally biased region" description="Acidic residues" evidence="3">
    <location>
        <begin position="181"/>
        <end position="190"/>
    </location>
</feature>
<sequence>MNSCVLMAEIINEPQLRYTADNLGVTEMLVQFPNSQKPEDPPATLKVVGWGNLATEIQQNYHQGDRVILVGRLSMNTVERQEGFKEKRAELTVQQIQPVGGSFNTDPLPSATVTPSFTETAPRQPAASRPAQKDIPSYDSPRPAPTPATNPVGVAPQAKTYEPVPQPTNYERTTYPTVKEEEPDPDDIPF</sequence>
<accession>A0A2K8SZ98</accession>
<evidence type="ECO:0000256" key="3">
    <source>
        <dbReference type="SAM" id="MobiDB-lite"/>
    </source>
</evidence>
<organism evidence="4 5">
    <name type="scientific">Nostoc flagelliforme CCNUN1</name>
    <dbReference type="NCBI Taxonomy" id="2038116"/>
    <lineage>
        <taxon>Bacteria</taxon>
        <taxon>Bacillati</taxon>
        <taxon>Cyanobacteriota</taxon>
        <taxon>Cyanophyceae</taxon>
        <taxon>Nostocales</taxon>
        <taxon>Nostocaceae</taxon>
        <taxon>Nostoc</taxon>
    </lineage>
</organism>
<reference evidence="4 5" key="1">
    <citation type="submission" date="2017-11" db="EMBL/GenBank/DDBJ databases">
        <title>Complete genome of a free-living desiccation-tolerant cyanobacterium and its photosynthetic adaptation to extreme terrestrial habitat.</title>
        <authorList>
            <person name="Shang J."/>
        </authorList>
    </citation>
    <scope>NUCLEOTIDE SEQUENCE [LARGE SCALE GENOMIC DNA]</scope>
    <source>
        <strain evidence="4 5">CCNUN1</strain>
    </source>
</reference>